<protein>
    <recommendedName>
        <fullName evidence="4">Lipoprotein</fullName>
    </recommendedName>
</protein>
<evidence type="ECO:0008006" key="4">
    <source>
        <dbReference type="Google" id="ProtNLM"/>
    </source>
</evidence>
<evidence type="ECO:0000313" key="2">
    <source>
        <dbReference type="EMBL" id="MTG96887.1"/>
    </source>
</evidence>
<sequence length="334" mass="37241">MKLTKLFSGVAILAFLFTSCSSDDNNEPIRPDNKDQIALGSILPIEGTYVFPHTPTMPLPFKFESNKITIIFEDKSNQTTAEDVYDVLSVYKNTSKDEIIKAVTKSKSTQEYKTFFFKDQKEESVLIHMDYSFPTQDEAIKSAYPTETKTTTKTITADNPHGNMKFGWLKLEKEEDKVQNMDKLKGVYGSEIIMKGGNPTAQYVFKINSDEDAFLFRANMGKGFGDSASFILKKVATDEAKGQLIYEVTGSTGYYEGRTGQYLTIYVKDISADGAKATFAIATKDGSNSVASSKGDVIGKTIEEAKAIKAPEASQVWENDMMNYAHKWMPTTRE</sequence>
<dbReference type="PROSITE" id="PS51257">
    <property type="entry name" value="PROKAR_LIPOPROTEIN"/>
    <property type="match status" value="1"/>
</dbReference>
<evidence type="ECO:0000313" key="3">
    <source>
        <dbReference type="Proteomes" id="UP000438760"/>
    </source>
</evidence>
<dbReference type="Proteomes" id="UP000438760">
    <property type="component" value="Unassembled WGS sequence"/>
</dbReference>
<keyword evidence="3" id="KW-1185">Reference proteome</keyword>
<dbReference type="OrthoDB" id="1412611at2"/>
<accession>A0A6I3LG71</accession>
<dbReference type="AlphaFoldDB" id="A0A6I3LG71"/>
<reference evidence="2 3" key="1">
    <citation type="submission" date="2019-11" db="EMBL/GenBank/DDBJ databases">
        <title>Genome of Strain BIT-d1.</title>
        <authorList>
            <person name="Yang Y."/>
        </authorList>
    </citation>
    <scope>NUCLEOTIDE SEQUENCE [LARGE SCALE GENOMIC DNA]</scope>
    <source>
        <strain evidence="2 3">BIT-d1</strain>
    </source>
</reference>
<name>A0A6I3LG71_9FLAO</name>
<evidence type="ECO:0000256" key="1">
    <source>
        <dbReference type="SAM" id="SignalP"/>
    </source>
</evidence>
<keyword evidence="1" id="KW-0732">Signal</keyword>
<organism evidence="2 3">
    <name type="scientific">Myroides albus</name>
    <dbReference type="NCBI Taxonomy" id="2562892"/>
    <lineage>
        <taxon>Bacteria</taxon>
        <taxon>Pseudomonadati</taxon>
        <taxon>Bacteroidota</taxon>
        <taxon>Flavobacteriia</taxon>
        <taxon>Flavobacteriales</taxon>
        <taxon>Flavobacteriaceae</taxon>
        <taxon>Myroides</taxon>
    </lineage>
</organism>
<comment type="caution">
    <text evidence="2">The sequence shown here is derived from an EMBL/GenBank/DDBJ whole genome shotgun (WGS) entry which is preliminary data.</text>
</comment>
<proteinExistence type="predicted"/>
<dbReference type="EMBL" id="WMJX01000002">
    <property type="protein sequence ID" value="MTG96887.1"/>
    <property type="molecule type" value="Genomic_DNA"/>
</dbReference>
<feature type="signal peptide" evidence="1">
    <location>
        <begin position="1"/>
        <end position="22"/>
    </location>
</feature>
<gene>
    <name evidence="2" type="ORF">GJV76_01790</name>
</gene>
<dbReference type="RefSeq" id="WP_155090938.1">
    <property type="nucleotide sequence ID" value="NZ_CP102754.1"/>
</dbReference>
<feature type="chain" id="PRO_5026073254" description="Lipoprotein" evidence="1">
    <location>
        <begin position="23"/>
        <end position="334"/>
    </location>
</feature>